<comment type="caution">
    <text evidence="3">The sequence shown here is derived from an EMBL/GenBank/DDBJ whole genome shotgun (WGS) entry which is preliminary data.</text>
</comment>
<dbReference type="SUPFAM" id="SSF102705">
    <property type="entry name" value="NIF3 (NGG1p interacting factor 3)-like"/>
    <property type="match status" value="1"/>
</dbReference>
<accession>A0ABX0UKR7</accession>
<gene>
    <name evidence="3" type="ORF">FHS68_002795</name>
</gene>
<dbReference type="InterPro" id="IPR036069">
    <property type="entry name" value="DUF34/NIF3_sf"/>
</dbReference>
<evidence type="ECO:0000313" key="4">
    <source>
        <dbReference type="Proteomes" id="UP001179181"/>
    </source>
</evidence>
<name>A0ABX0UKR7_9BACT</name>
<proteinExistence type="inferred from homology"/>
<dbReference type="PANTHER" id="PTHR13799">
    <property type="entry name" value="NGG1 INTERACTING FACTOR 3"/>
    <property type="match status" value="1"/>
</dbReference>
<dbReference type="Pfam" id="PF01784">
    <property type="entry name" value="DUF34_NIF3"/>
    <property type="match status" value="1"/>
</dbReference>
<dbReference type="Gene3D" id="3.40.1390.30">
    <property type="entry name" value="NIF3 (NGG1p interacting factor 3)-like"/>
    <property type="match status" value="1"/>
</dbReference>
<evidence type="ECO:0000256" key="1">
    <source>
        <dbReference type="ARBA" id="ARBA00006964"/>
    </source>
</evidence>
<comment type="similarity">
    <text evidence="1">Belongs to the GTP cyclohydrolase I type 2/NIF3 family.</text>
</comment>
<keyword evidence="2" id="KW-0479">Metal-binding</keyword>
<sequence length="306" mass="34028">MTNSKYCFSKSYPRRNFLVNSFKASAALTLLPELISTERYKALAKAMTVGKIMALVMKEGNLSPINDTVDTLKSGNADQTVTGIVTTMFATVTVIEEAAKRNANFIIAHEPTFYNHRDNPDWVKNNQVVKKKQELLEKHKIAVWRFHDYCHSLKPDAVSYGVAKKANWISYYKTGSRILTIPSIGLGDLVKHLKTSLGITQLRVIGDLNQKCEKIALLPGASGGVSHVSVVEAEKPDVLIVGEVSEWETAEYIRDGRLLGNKTALIILGHSVSEEPGMDYFVDWLQPKIPDVKVTHIASGDPFKWL</sequence>
<evidence type="ECO:0000313" key="3">
    <source>
        <dbReference type="EMBL" id="NIJ53613.1"/>
    </source>
</evidence>
<reference evidence="3 4" key="1">
    <citation type="submission" date="2020-03" db="EMBL/GenBank/DDBJ databases">
        <title>Genomic Encyclopedia of Type Strains, Phase IV (KMG-IV): sequencing the most valuable type-strain genomes for metagenomic binning, comparative biology and taxonomic classification.</title>
        <authorList>
            <person name="Goeker M."/>
        </authorList>
    </citation>
    <scope>NUCLEOTIDE SEQUENCE [LARGE SCALE GENOMIC DNA]</scope>
    <source>
        <strain evidence="3 4">DSM 102865</strain>
    </source>
</reference>
<dbReference type="InterPro" id="IPR002678">
    <property type="entry name" value="DUF34/NIF3"/>
</dbReference>
<dbReference type="PANTHER" id="PTHR13799:SF14">
    <property type="entry name" value="GTP CYCLOHYDROLASE 1 TYPE 2 HOMOLOG"/>
    <property type="match status" value="1"/>
</dbReference>
<dbReference type="Proteomes" id="UP001179181">
    <property type="component" value="Unassembled WGS sequence"/>
</dbReference>
<organism evidence="3 4">
    <name type="scientific">Dyadobacter arcticus</name>
    <dbReference type="NCBI Taxonomy" id="1078754"/>
    <lineage>
        <taxon>Bacteria</taxon>
        <taxon>Pseudomonadati</taxon>
        <taxon>Bacteroidota</taxon>
        <taxon>Cytophagia</taxon>
        <taxon>Cytophagales</taxon>
        <taxon>Spirosomataceae</taxon>
        <taxon>Dyadobacter</taxon>
    </lineage>
</organism>
<keyword evidence="4" id="KW-1185">Reference proteome</keyword>
<dbReference type="RefSeq" id="WP_229211901.1">
    <property type="nucleotide sequence ID" value="NZ_JAASQJ010000003.1"/>
</dbReference>
<protein>
    <submittedName>
        <fullName evidence="3">NIF3 family GTP cyclohydrolase 1 type 2</fullName>
    </submittedName>
</protein>
<dbReference type="EMBL" id="JAASQJ010000003">
    <property type="protein sequence ID" value="NIJ53613.1"/>
    <property type="molecule type" value="Genomic_DNA"/>
</dbReference>
<evidence type="ECO:0000256" key="2">
    <source>
        <dbReference type="ARBA" id="ARBA00022723"/>
    </source>
</evidence>